<dbReference type="CDD" id="cd13132">
    <property type="entry name" value="MATE_eukaryotic"/>
    <property type="match status" value="1"/>
</dbReference>
<reference evidence="7" key="1">
    <citation type="submission" date="2022-08" db="EMBL/GenBank/DDBJ databases">
        <authorList>
            <person name="Gutierrez-Valencia J."/>
        </authorList>
    </citation>
    <scope>NUCLEOTIDE SEQUENCE</scope>
</reference>
<evidence type="ECO:0000256" key="6">
    <source>
        <dbReference type="RuleBase" id="RU004914"/>
    </source>
</evidence>
<dbReference type="Pfam" id="PF01554">
    <property type="entry name" value="MatE"/>
    <property type="match status" value="2"/>
</dbReference>
<evidence type="ECO:0000313" key="7">
    <source>
        <dbReference type="EMBL" id="CAI0463321.1"/>
    </source>
</evidence>
<comment type="similarity">
    <text evidence="2 6">Belongs to the multi antimicrobial extrusion (MATE) (TC 2.A.66.1) family.</text>
</comment>
<organism evidence="7 8">
    <name type="scientific">Linum tenue</name>
    <dbReference type="NCBI Taxonomy" id="586396"/>
    <lineage>
        <taxon>Eukaryota</taxon>
        <taxon>Viridiplantae</taxon>
        <taxon>Streptophyta</taxon>
        <taxon>Embryophyta</taxon>
        <taxon>Tracheophyta</taxon>
        <taxon>Spermatophyta</taxon>
        <taxon>Magnoliopsida</taxon>
        <taxon>eudicotyledons</taxon>
        <taxon>Gunneridae</taxon>
        <taxon>Pentapetalae</taxon>
        <taxon>rosids</taxon>
        <taxon>fabids</taxon>
        <taxon>Malpighiales</taxon>
        <taxon>Linaceae</taxon>
        <taxon>Linum</taxon>
    </lineage>
</organism>
<name>A0AAV0NXN0_9ROSI</name>
<dbReference type="InterPro" id="IPR045069">
    <property type="entry name" value="MATE_euk"/>
</dbReference>
<comment type="caution">
    <text evidence="6">Lacks conserved residue(s) required for the propagation of feature annotation.</text>
</comment>
<dbReference type="GO" id="GO:0015297">
    <property type="term" value="F:antiporter activity"/>
    <property type="evidence" value="ECO:0007669"/>
    <property type="project" value="InterPro"/>
</dbReference>
<protein>
    <recommendedName>
        <fullName evidence="6">Protein DETOXIFICATION</fullName>
    </recommendedName>
    <alternativeName>
        <fullName evidence="6">Multidrug and toxic compound extrusion protein</fullName>
    </alternativeName>
</protein>
<accession>A0AAV0NXN0</accession>
<sequence>MADYKQPLLPPATKDQYDHADQLLIPSNGAGDIPPIRNIRDFSREFLAESAKLWFLAGPAIFTSICQYSLGAVTQVFAGHVGTLELAAVSVENSVIAGFSLGTMMGMGSALETLCGQAYGAGQLDMLGVYLQRSWVILLATSSLLSLMYIFAAPFLLVIGQTASISRAAGVFSIWMLPQLFAYAMNSPMAKFLQAQSKMAVMAGIAAAALAFHAAFSWLLMLKLGWGLAGAAVVLNASCLEIWYFMVLILFAGYLKDAEVAVAALSICMNILGWTIMAAFGMNAAISVRISNELGAGHPRTAKFALIVSVISAFMVGVALALVLIFTKEYYPSLFSNNLAVKQVVTDMTSLLALCIVINNVQPVLSGVAIGAGWQAAVAYVNIGCYYLFGIPLGLILGYKFHMGITGIWLGMMAGTVVQTLVLYWIIYRTNWNKEASIAGDRIKKWGGDDGSR</sequence>
<feature type="transmembrane region" description="Helical" evidence="6">
    <location>
        <begin position="339"/>
        <end position="359"/>
    </location>
</feature>
<feature type="transmembrane region" description="Helical" evidence="6">
    <location>
        <begin position="304"/>
        <end position="327"/>
    </location>
</feature>
<feature type="transmembrane region" description="Helical" evidence="6">
    <location>
        <begin position="262"/>
        <end position="284"/>
    </location>
</feature>
<keyword evidence="8" id="KW-1185">Reference proteome</keyword>
<keyword evidence="3 6" id="KW-0812">Transmembrane</keyword>
<evidence type="ECO:0000256" key="1">
    <source>
        <dbReference type="ARBA" id="ARBA00004141"/>
    </source>
</evidence>
<comment type="subcellular location">
    <subcellularLocation>
        <location evidence="1">Membrane</location>
        <topology evidence="1">Multi-pass membrane protein</topology>
    </subcellularLocation>
</comment>
<dbReference type="AlphaFoldDB" id="A0AAV0NXN0"/>
<evidence type="ECO:0000256" key="2">
    <source>
        <dbReference type="ARBA" id="ARBA00010199"/>
    </source>
</evidence>
<dbReference type="EMBL" id="CAMGYJ010000008">
    <property type="protein sequence ID" value="CAI0463321.1"/>
    <property type="molecule type" value="Genomic_DNA"/>
</dbReference>
<feature type="transmembrane region" description="Helical" evidence="6">
    <location>
        <begin position="165"/>
        <end position="187"/>
    </location>
</feature>
<feature type="transmembrane region" description="Helical" evidence="6">
    <location>
        <begin position="226"/>
        <end position="255"/>
    </location>
</feature>
<feature type="transmembrane region" description="Helical" evidence="6">
    <location>
        <begin position="379"/>
        <end position="399"/>
    </location>
</feature>
<comment type="caution">
    <text evidence="7">The sequence shown here is derived from an EMBL/GenBank/DDBJ whole genome shotgun (WGS) entry which is preliminary data.</text>
</comment>
<evidence type="ECO:0000313" key="8">
    <source>
        <dbReference type="Proteomes" id="UP001154282"/>
    </source>
</evidence>
<feature type="transmembrane region" description="Helical" evidence="6">
    <location>
        <begin position="199"/>
        <end position="220"/>
    </location>
</feature>
<keyword evidence="4 6" id="KW-1133">Transmembrane helix</keyword>
<dbReference type="Proteomes" id="UP001154282">
    <property type="component" value="Unassembled WGS sequence"/>
</dbReference>
<dbReference type="GO" id="GO:0016020">
    <property type="term" value="C:membrane"/>
    <property type="evidence" value="ECO:0007669"/>
    <property type="project" value="UniProtKB-SubCell"/>
</dbReference>
<dbReference type="InterPro" id="IPR002528">
    <property type="entry name" value="MATE_fam"/>
</dbReference>
<evidence type="ECO:0000256" key="3">
    <source>
        <dbReference type="ARBA" id="ARBA00022692"/>
    </source>
</evidence>
<proteinExistence type="inferred from homology"/>
<dbReference type="GO" id="GO:0042910">
    <property type="term" value="F:xenobiotic transmembrane transporter activity"/>
    <property type="evidence" value="ECO:0007669"/>
    <property type="project" value="InterPro"/>
</dbReference>
<feature type="transmembrane region" description="Helical" evidence="6">
    <location>
        <begin position="406"/>
        <end position="427"/>
    </location>
</feature>
<evidence type="ECO:0000256" key="4">
    <source>
        <dbReference type="ARBA" id="ARBA00022989"/>
    </source>
</evidence>
<dbReference type="PANTHER" id="PTHR11206">
    <property type="entry name" value="MULTIDRUG RESISTANCE PROTEIN"/>
    <property type="match status" value="1"/>
</dbReference>
<gene>
    <name evidence="7" type="ORF">LITE_LOCUS35720</name>
</gene>
<dbReference type="GO" id="GO:1990961">
    <property type="term" value="P:xenobiotic detoxification by transmembrane export across the plasma membrane"/>
    <property type="evidence" value="ECO:0007669"/>
    <property type="project" value="InterPro"/>
</dbReference>
<evidence type="ECO:0000256" key="5">
    <source>
        <dbReference type="ARBA" id="ARBA00023136"/>
    </source>
</evidence>
<feature type="transmembrane region" description="Helical" evidence="6">
    <location>
        <begin position="135"/>
        <end position="159"/>
    </location>
</feature>
<keyword evidence="5 6" id="KW-0472">Membrane</keyword>